<dbReference type="EMBL" id="ML170172">
    <property type="protein sequence ID" value="TDL23094.1"/>
    <property type="molecule type" value="Genomic_DNA"/>
</dbReference>
<sequence>MTTGAHTVREMECAGCGSYLGFQIARAHHTSEKWKEGTFVVELDFVAGSDVFDGWGGVNPETTQESNRKKATLARQRSMSFSSRGAGRDANDNS</sequence>
<evidence type="ECO:0000256" key="1">
    <source>
        <dbReference type="SAM" id="MobiDB-lite"/>
    </source>
</evidence>
<dbReference type="InterPro" id="IPR034751">
    <property type="entry name" value="Yippee"/>
</dbReference>
<dbReference type="AlphaFoldDB" id="A0A4Y7Q696"/>
<evidence type="ECO:0000313" key="4">
    <source>
        <dbReference type="Proteomes" id="UP000294933"/>
    </source>
</evidence>
<proteinExistence type="predicted"/>
<gene>
    <name evidence="3" type="ORF">BD410DRAFT_787931</name>
</gene>
<feature type="region of interest" description="Disordered" evidence="1">
    <location>
        <begin position="56"/>
        <end position="94"/>
    </location>
</feature>
<organism evidence="3 4">
    <name type="scientific">Rickenella mellea</name>
    <dbReference type="NCBI Taxonomy" id="50990"/>
    <lineage>
        <taxon>Eukaryota</taxon>
        <taxon>Fungi</taxon>
        <taxon>Dikarya</taxon>
        <taxon>Basidiomycota</taxon>
        <taxon>Agaricomycotina</taxon>
        <taxon>Agaricomycetes</taxon>
        <taxon>Hymenochaetales</taxon>
        <taxon>Rickenellaceae</taxon>
        <taxon>Rickenella</taxon>
    </lineage>
</organism>
<accession>A0A4Y7Q696</accession>
<dbReference type="PROSITE" id="PS51792">
    <property type="entry name" value="YIPPEE"/>
    <property type="match status" value="1"/>
</dbReference>
<dbReference type="OrthoDB" id="6407410at2759"/>
<dbReference type="VEuPathDB" id="FungiDB:BD410DRAFT_787931"/>
<protein>
    <recommendedName>
        <fullName evidence="2">Yippee domain-containing protein</fullName>
    </recommendedName>
</protein>
<evidence type="ECO:0000313" key="3">
    <source>
        <dbReference type="EMBL" id="TDL23094.1"/>
    </source>
</evidence>
<feature type="domain" description="Yippee" evidence="2">
    <location>
        <begin position="1"/>
        <end position="50"/>
    </location>
</feature>
<dbReference type="Proteomes" id="UP000294933">
    <property type="component" value="Unassembled WGS sequence"/>
</dbReference>
<keyword evidence="4" id="KW-1185">Reference proteome</keyword>
<name>A0A4Y7Q696_9AGAM</name>
<dbReference type="STRING" id="50990.A0A4Y7Q696"/>
<evidence type="ECO:0000259" key="2">
    <source>
        <dbReference type="PROSITE" id="PS51792"/>
    </source>
</evidence>
<reference evidence="3 4" key="1">
    <citation type="submission" date="2018-06" db="EMBL/GenBank/DDBJ databases">
        <title>A transcriptomic atlas of mushroom development highlights an independent origin of complex multicellularity.</title>
        <authorList>
            <consortium name="DOE Joint Genome Institute"/>
            <person name="Krizsan K."/>
            <person name="Almasi E."/>
            <person name="Merenyi Z."/>
            <person name="Sahu N."/>
            <person name="Viragh M."/>
            <person name="Koszo T."/>
            <person name="Mondo S."/>
            <person name="Kiss B."/>
            <person name="Balint B."/>
            <person name="Kues U."/>
            <person name="Barry K."/>
            <person name="Hegedus J.C."/>
            <person name="Henrissat B."/>
            <person name="Johnson J."/>
            <person name="Lipzen A."/>
            <person name="Ohm R."/>
            <person name="Nagy I."/>
            <person name="Pangilinan J."/>
            <person name="Yan J."/>
            <person name="Xiong Y."/>
            <person name="Grigoriev I.V."/>
            <person name="Hibbett D.S."/>
            <person name="Nagy L.G."/>
        </authorList>
    </citation>
    <scope>NUCLEOTIDE SEQUENCE [LARGE SCALE GENOMIC DNA]</scope>
    <source>
        <strain evidence="3 4">SZMC22713</strain>
    </source>
</reference>